<dbReference type="Pfam" id="PF01243">
    <property type="entry name" value="PNPOx_N"/>
    <property type="match status" value="1"/>
</dbReference>
<keyword evidence="2 5" id="KW-0285">Flavoprotein</keyword>
<dbReference type="PIRSF" id="PIRSF000190">
    <property type="entry name" value="Pyd_amn-ph_oxd"/>
    <property type="match status" value="1"/>
</dbReference>
<name>A0A501X249_9GAMM</name>
<evidence type="ECO:0000259" key="9">
    <source>
        <dbReference type="Pfam" id="PF10590"/>
    </source>
</evidence>
<dbReference type="RefSeq" id="WP_140587485.1">
    <property type="nucleotide sequence ID" value="NZ_VFRR01000005.1"/>
</dbReference>
<feature type="binding site" evidence="5 7">
    <location>
        <position position="84"/>
    </location>
    <ligand>
        <name>FMN</name>
        <dbReference type="ChEBI" id="CHEBI:58210"/>
    </ligand>
</feature>
<dbReference type="GO" id="GO:0004733">
    <property type="term" value="F:pyridoxamine phosphate oxidase activity"/>
    <property type="evidence" value="ECO:0007669"/>
    <property type="project" value="UniProtKB-UniRule"/>
</dbReference>
<dbReference type="Proteomes" id="UP000315901">
    <property type="component" value="Unassembled WGS sequence"/>
</dbReference>
<reference evidence="10 11" key="1">
    <citation type="submission" date="2019-06" db="EMBL/GenBank/DDBJ databases">
        <title>A novel bacterium of genus Marinomonas, isolated from coastal sand.</title>
        <authorList>
            <person name="Huang H."/>
            <person name="Mo K."/>
            <person name="Hu Y."/>
        </authorList>
    </citation>
    <scope>NUCLEOTIDE SEQUENCE [LARGE SCALE GENOMIC DNA]</scope>
    <source>
        <strain evidence="10 11">HB171799</strain>
    </source>
</reference>
<feature type="domain" description="Pyridoxine 5'-phosphate oxidase dimerisation C-terminal" evidence="9">
    <location>
        <begin position="174"/>
        <end position="216"/>
    </location>
</feature>
<feature type="binding site" evidence="5 7">
    <location>
        <begin position="141"/>
        <end position="142"/>
    </location>
    <ligand>
        <name>FMN</name>
        <dbReference type="ChEBI" id="CHEBI:58210"/>
    </ligand>
</feature>
<dbReference type="EMBL" id="VFRR01000005">
    <property type="protein sequence ID" value="TPE54533.1"/>
    <property type="molecule type" value="Genomic_DNA"/>
</dbReference>
<dbReference type="InterPro" id="IPR000659">
    <property type="entry name" value="Pyridox_Oxase"/>
</dbReference>
<proteinExistence type="inferred from homology"/>
<dbReference type="InterPro" id="IPR011576">
    <property type="entry name" value="Pyridox_Oxase_N"/>
</dbReference>
<evidence type="ECO:0000256" key="1">
    <source>
        <dbReference type="ARBA" id="ARBA00007301"/>
    </source>
</evidence>
<dbReference type="PANTHER" id="PTHR10851:SF0">
    <property type="entry name" value="PYRIDOXINE-5'-PHOSPHATE OXIDASE"/>
    <property type="match status" value="1"/>
</dbReference>
<evidence type="ECO:0000259" key="8">
    <source>
        <dbReference type="Pfam" id="PF01243"/>
    </source>
</evidence>
<dbReference type="PANTHER" id="PTHR10851">
    <property type="entry name" value="PYRIDOXINE-5-PHOSPHATE OXIDASE"/>
    <property type="match status" value="1"/>
</dbReference>
<feature type="binding site" evidence="6">
    <location>
        <begin position="9"/>
        <end position="12"/>
    </location>
    <ligand>
        <name>substrate</name>
    </ligand>
</feature>
<dbReference type="AlphaFoldDB" id="A0A501X249"/>
<comment type="caution">
    <text evidence="10">The sequence shown here is derived from an EMBL/GenBank/DDBJ whole genome shotgun (WGS) entry which is preliminary data.</text>
</comment>
<feature type="domain" description="Pyridoxamine 5'-phosphate oxidase N-terminal" evidence="8">
    <location>
        <begin position="34"/>
        <end position="156"/>
    </location>
</feature>
<evidence type="ECO:0000256" key="3">
    <source>
        <dbReference type="ARBA" id="ARBA00022643"/>
    </source>
</evidence>
<feature type="binding site" evidence="5 6">
    <location>
        <begin position="193"/>
        <end position="195"/>
    </location>
    <ligand>
        <name>substrate</name>
    </ligand>
</feature>
<dbReference type="InterPro" id="IPR019576">
    <property type="entry name" value="Pyridoxamine_oxidase_dimer_C"/>
</dbReference>
<organism evidence="10 11">
    <name type="scientific">Maribrevibacterium harenarium</name>
    <dbReference type="NCBI Taxonomy" id="2589817"/>
    <lineage>
        <taxon>Bacteria</taxon>
        <taxon>Pseudomonadati</taxon>
        <taxon>Pseudomonadota</taxon>
        <taxon>Gammaproteobacteria</taxon>
        <taxon>Oceanospirillales</taxon>
        <taxon>Oceanospirillaceae</taxon>
        <taxon>Maribrevibacterium</taxon>
    </lineage>
</organism>
<feature type="binding site" evidence="5 7">
    <location>
        <position position="187"/>
    </location>
    <ligand>
        <name>FMN</name>
        <dbReference type="ChEBI" id="CHEBI:58210"/>
    </ligand>
</feature>
<dbReference type="GO" id="GO:0010181">
    <property type="term" value="F:FMN binding"/>
    <property type="evidence" value="ECO:0007669"/>
    <property type="project" value="UniProtKB-UniRule"/>
</dbReference>
<comment type="catalytic activity">
    <reaction evidence="5">
        <text>pyridoxine 5'-phosphate + O2 = pyridoxal 5'-phosphate + H2O2</text>
        <dbReference type="Rhea" id="RHEA:15149"/>
        <dbReference type="ChEBI" id="CHEBI:15379"/>
        <dbReference type="ChEBI" id="CHEBI:16240"/>
        <dbReference type="ChEBI" id="CHEBI:58589"/>
        <dbReference type="ChEBI" id="CHEBI:597326"/>
        <dbReference type="EC" id="1.4.3.5"/>
    </reaction>
</comment>
<sequence>MNRDLQSIRRDYQFDDLTEDKAGLDPLPLFDSWLEEAITACPDDPTAMTLSTADANGRPHGRVVLLKQREDANFSFYTNYDSDKGQEIATNDNVALTFFWPALSRQVRIEGKATKVARATSESYFATRPKGSQIAASISRQSQVVSGREVLINEFAEKENQYQDVDTLPCPVNWGGYSVAAERIEFWQGRPSRLHDRIVFEHDTATASWKRYRKAP</sequence>
<dbReference type="HAMAP" id="MF_01629">
    <property type="entry name" value="PdxH"/>
    <property type="match status" value="1"/>
</dbReference>
<dbReference type="UniPathway" id="UPA01068">
    <property type="reaction ID" value="UER00304"/>
</dbReference>
<feature type="binding site" evidence="5 7">
    <location>
        <position position="197"/>
    </location>
    <ligand>
        <name>FMN</name>
        <dbReference type="ChEBI" id="CHEBI:58210"/>
    </ligand>
</feature>
<evidence type="ECO:0000256" key="5">
    <source>
        <dbReference type="HAMAP-Rule" id="MF_01629"/>
    </source>
</evidence>
<gene>
    <name evidence="5 10" type="primary">pdxH</name>
    <name evidence="10" type="ORF">FJM67_04540</name>
</gene>
<keyword evidence="3 5" id="KW-0288">FMN</keyword>
<keyword evidence="11" id="KW-1185">Reference proteome</keyword>
<evidence type="ECO:0000313" key="10">
    <source>
        <dbReference type="EMBL" id="TPE54533.1"/>
    </source>
</evidence>
<comment type="catalytic activity">
    <reaction evidence="5">
        <text>pyridoxamine 5'-phosphate + O2 + H2O = pyridoxal 5'-phosphate + H2O2 + NH4(+)</text>
        <dbReference type="Rhea" id="RHEA:15817"/>
        <dbReference type="ChEBI" id="CHEBI:15377"/>
        <dbReference type="ChEBI" id="CHEBI:15379"/>
        <dbReference type="ChEBI" id="CHEBI:16240"/>
        <dbReference type="ChEBI" id="CHEBI:28938"/>
        <dbReference type="ChEBI" id="CHEBI:58451"/>
        <dbReference type="ChEBI" id="CHEBI:597326"/>
        <dbReference type="EC" id="1.4.3.5"/>
    </reaction>
</comment>
<feature type="binding site" evidence="5 6">
    <location>
        <position position="128"/>
    </location>
    <ligand>
        <name>substrate</name>
    </ligand>
</feature>
<evidence type="ECO:0000256" key="2">
    <source>
        <dbReference type="ARBA" id="ARBA00022630"/>
    </source>
</evidence>
<accession>A0A501X249</accession>
<dbReference type="InterPro" id="IPR012349">
    <property type="entry name" value="Split_barrel_FMN-bd"/>
</dbReference>
<dbReference type="GO" id="GO:0008615">
    <property type="term" value="P:pyridoxine biosynthetic process"/>
    <property type="evidence" value="ECO:0007669"/>
    <property type="project" value="UniProtKB-UniRule"/>
</dbReference>
<dbReference type="EC" id="1.4.3.5" evidence="5"/>
<dbReference type="NCBIfam" id="NF004231">
    <property type="entry name" value="PRK05679.1"/>
    <property type="match status" value="1"/>
</dbReference>
<dbReference type="Pfam" id="PF10590">
    <property type="entry name" value="PNP_phzG_C"/>
    <property type="match status" value="1"/>
</dbReference>
<dbReference type="PROSITE" id="PS01064">
    <property type="entry name" value="PYRIDOX_OXIDASE"/>
    <property type="match status" value="1"/>
</dbReference>
<feature type="binding site" evidence="5 7">
    <location>
        <begin position="77"/>
        <end position="78"/>
    </location>
    <ligand>
        <name>FMN</name>
        <dbReference type="ChEBI" id="CHEBI:58210"/>
    </ligand>
</feature>
<comment type="similarity">
    <text evidence="1 5">Belongs to the pyridoxamine 5'-phosphate oxidase family.</text>
</comment>
<feature type="binding site" evidence="5 7">
    <location>
        <position position="106"/>
    </location>
    <ligand>
        <name>FMN</name>
        <dbReference type="ChEBI" id="CHEBI:58210"/>
    </ligand>
</feature>
<feature type="binding site" evidence="5 6">
    <location>
        <position position="67"/>
    </location>
    <ligand>
        <name>substrate</name>
    </ligand>
</feature>
<comment type="pathway">
    <text evidence="5">Cofactor metabolism; pyridoxal 5'-phosphate salvage; pyridoxal 5'-phosphate from pyridoxine 5'-phosphate: step 1/1.</text>
</comment>
<feature type="binding site" evidence="5 6">
    <location>
        <position position="132"/>
    </location>
    <ligand>
        <name>substrate</name>
    </ligand>
</feature>
<dbReference type="InterPro" id="IPR019740">
    <property type="entry name" value="Pyridox_Oxase_CS"/>
</dbReference>
<feature type="binding site" evidence="5 7">
    <location>
        <begin position="62"/>
        <end position="67"/>
    </location>
    <ligand>
        <name>FMN</name>
        <dbReference type="ChEBI" id="CHEBI:58210"/>
    </ligand>
</feature>
<keyword evidence="4 5" id="KW-0560">Oxidoreductase</keyword>
<feature type="binding site" evidence="5 6">
    <location>
        <position position="124"/>
    </location>
    <ligand>
        <name>substrate</name>
    </ligand>
</feature>
<keyword evidence="5" id="KW-0664">Pyridoxine biosynthesis</keyword>
<protein>
    <recommendedName>
        <fullName evidence="5">Pyridoxine/pyridoxamine 5'-phosphate oxidase</fullName>
        <ecNumber evidence="5">1.4.3.5</ecNumber>
    </recommendedName>
    <alternativeName>
        <fullName evidence="5">PNP/PMP oxidase</fullName>
        <shortName evidence="5">PNPOx</shortName>
    </alternativeName>
    <alternativeName>
        <fullName evidence="5">Pyridoxal 5'-phosphate synthase</fullName>
    </alternativeName>
</protein>
<evidence type="ECO:0000256" key="7">
    <source>
        <dbReference type="PIRSR" id="PIRSR000190-2"/>
    </source>
</evidence>
<dbReference type="NCBIfam" id="TIGR00558">
    <property type="entry name" value="pdxH"/>
    <property type="match status" value="1"/>
</dbReference>
<comment type="caution">
    <text evidence="5">Lacks conserved residue(s) required for the propagation of feature annotation.</text>
</comment>
<comment type="subunit">
    <text evidence="5">Homodimer.</text>
</comment>
<dbReference type="OrthoDB" id="9780392at2"/>
<comment type="function">
    <text evidence="5">Catalyzes the oxidation of either pyridoxine 5'-phosphate (PNP) or pyridoxamine 5'-phosphate (PMP) into pyridoxal 5'-phosphate (PLP).</text>
</comment>
<dbReference type="SUPFAM" id="SSF50475">
    <property type="entry name" value="FMN-binding split barrel"/>
    <property type="match status" value="1"/>
</dbReference>
<dbReference type="Gene3D" id="2.30.110.10">
    <property type="entry name" value="Electron Transport, Fmn-binding Protein, Chain A"/>
    <property type="match status" value="1"/>
</dbReference>
<evidence type="ECO:0000313" key="11">
    <source>
        <dbReference type="Proteomes" id="UP000315901"/>
    </source>
</evidence>
<evidence type="ECO:0000256" key="4">
    <source>
        <dbReference type="ARBA" id="ARBA00023002"/>
    </source>
</evidence>
<evidence type="ECO:0000256" key="6">
    <source>
        <dbReference type="PIRSR" id="PIRSR000190-1"/>
    </source>
</evidence>
<comment type="cofactor">
    <cofactor evidence="5 7">
        <name>FMN</name>
        <dbReference type="ChEBI" id="CHEBI:58210"/>
    </cofactor>
    <text evidence="5 7">Binds 1 FMN per subunit.</text>
</comment>
<comment type="pathway">
    <text evidence="5">Cofactor metabolism; pyridoxal 5'-phosphate salvage; pyridoxal 5'-phosphate from pyridoxamine 5'-phosphate: step 1/1.</text>
</comment>